<organism evidence="1 2">
    <name type="scientific">Podarcis lilfordi</name>
    <name type="common">Lilford's wall lizard</name>
    <dbReference type="NCBI Taxonomy" id="74358"/>
    <lineage>
        <taxon>Eukaryota</taxon>
        <taxon>Metazoa</taxon>
        <taxon>Chordata</taxon>
        <taxon>Craniata</taxon>
        <taxon>Vertebrata</taxon>
        <taxon>Euteleostomi</taxon>
        <taxon>Lepidosauria</taxon>
        <taxon>Squamata</taxon>
        <taxon>Bifurcata</taxon>
        <taxon>Unidentata</taxon>
        <taxon>Episquamata</taxon>
        <taxon>Laterata</taxon>
        <taxon>Lacertibaenia</taxon>
        <taxon>Lacertidae</taxon>
        <taxon>Podarcis</taxon>
    </lineage>
</organism>
<dbReference type="AlphaFoldDB" id="A0AA35NWA5"/>
<proteinExistence type="predicted"/>
<sequence>MPASYMKGRVEAHLKPSLPTEGIPTLSAGFSKSHQAVLWSLARPLNSKNPLPWALQTLQKKMWIKSWRNWARSTRAMPTISCTRIAITFQLLWQRSCVGRKSPVG</sequence>
<gene>
    <name evidence="1" type="ORF">PODLI_1B003935</name>
</gene>
<evidence type="ECO:0000313" key="2">
    <source>
        <dbReference type="Proteomes" id="UP001178461"/>
    </source>
</evidence>
<accession>A0AA35NWA5</accession>
<keyword evidence="2" id="KW-1185">Reference proteome</keyword>
<evidence type="ECO:0000313" key="1">
    <source>
        <dbReference type="EMBL" id="CAI5763855.1"/>
    </source>
</evidence>
<reference evidence="1" key="1">
    <citation type="submission" date="2022-12" db="EMBL/GenBank/DDBJ databases">
        <authorList>
            <person name="Alioto T."/>
            <person name="Alioto T."/>
            <person name="Gomez Garrido J."/>
        </authorList>
    </citation>
    <scope>NUCLEOTIDE SEQUENCE</scope>
</reference>
<dbReference type="EMBL" id="OX395126">
    <property type="protein sequence ID" value="CAI5763855.1"/>
    <property type="molecule type" value="Genomic_DNA"/>
</dbReference>
<name>A0AA35NWA5_9SAUR</name>
<dbReference type="Proteomes" id="UP001178461">
    <property type="component" value="Chromosome 1"/>
</dbReference>
<protein>
    <submittedName>
        <fullName evidence="1">Uncharacterized protein</fullName>
    </submittedName>
</protein>